<gene>
    <name evidence="2" type="ORF">Hsar01_01331</name>
</gene>
<evidence type="ECO:0000259" key="1">
    <source>
        <dbReference type="PROSITE" id="PS51094"/>
    </source>
</evidence>
<dbReference type="PROSITE" id="PS00372">
    <property type="entry name" value="PTS_EIIA_TYPE_2_HIS"/>
    <property type="match status" value="1"/>
</dbReference>
<evidence type="ECO:0000313" key="3">
    <source>
        <dbReference type="Proteomes" id="UP001476282"/>
    </source>
</evidence>
<comment type="caution">
    <text evidence="2">The sequence shown here is derived from an EMBL/GenBank/DDBJ whole genome shotgun (WGS) entry which is preliminary data.</text>
</comment>
<dbReference type="SUPFAM" id="SSF55804">
    <property type="entry name" value="Phoshotransferase/anion transport protein"/>
    <property type="match status" value="1"/>
</dbReference>
<dbReference type="Proteomes" id="UP001476282">
    <property type="component" value="Unassembled WGS sequence"/>
</dbReference>
<sequence>MLIGALSPTLPVLLDLEAGSEEEAIRSVAGLLADHPHVLEPERFVEAVLERQRLQPPLLGAGVALPHARCDSVREIVMAAGRLRDPVRFGDTPVKLIFVIGVPRHCVADYLAMTSALARRLRDVRRREALLEAGDVEAFRCELSMP</sequence>
<evidence type="ECO:0000313" key="2">
    <source>
        <dbReference type="EMBL" id="GAA5482115.1"/>
    </source>
</evidence>
<keyword evidence="3" id="KW-1185">Reference proteome</keyword>
<protein>
    <recommendedName>
        <fullName evidence="1">PTS EIIA type-2 domain-containing protein</fullName>
    </recommendedName>
</protein>
<dbReference type="EMBL" id="BAABRI010000006">
    <property type="protein sequence ID" value="GAA5482115.1"/>
    <property type="molecule type" value="Genomic_DNA"/>
</dbReference>
<dbReference type="Pfam" id="PF00359">
    <property type="entry name" value="PTS_EIIA_2"/>
    <property type="match status" value="1"/>
</dbReference>
<name>A0ABP9UKI2_9BACT</name>
<dbReference type="InterPro" id="IPR016152">
    <property type="entry name" value="PTrfase/Anion_transptr"/>
</dbReference>
<dbReference type="Gene3D" id="3.40.930.10">
    <property type="entry name" value="Mannitol-specific EII, Chain A"/>
    <property type="match status" value="1"/>
</dbReference>
<dbReference type="InterPro" id="IPR002178">
    <property type="entry name" value="PTS_EIIA_type-2_dom"/>
</dbReference>
<reference evidence="2 3" key="1">
    <citation type="submission" date="2024-02" db="EMBL/GenBank/DDBJ databases">
        <title>Haloferula sargassicola NBRC 104335.</title>
        <authorList>
            <person name="Ichikawa N."/>
            <person name="Katano-Makiyama Y."/>
            <person name="Hidaka K."/>
        </authorList>
    </citation>
    <scope>NUCLEOTIDE SEQUENCE [LARGE SCALE GENOMIC DNA]</scope>
    <source>
        <strain evidence="2 3">NBRC 104335</strain>
    </source>
</reference>
<accession>A0ABP9UKI2</accession>
<dbReference type="PANTHER" id="PTHR47738">
    <property type="entry name" value="PTS SYSTEM FRUCTOSE-LIKE EIIA COMPONENT-RELATED"/>
    <property type="match status" value="1"/>
</dbReference>
<organism evidence="2 3">
    <name type="scientific">Haloferula sargassicola</name>
    <dbReference type="NCBI Taxonomy" id="490096"/>
    <lineage>
        <taxon>Bacteria</taxon>
        <taxon>Pseudomonadati</taxon>
        <taxon>Verrucomicrobiota</taxon>
        <taxon>Verrucomicrobiia</taxon>
        <taxon>Verrucomicrobiales</taxon>
        <taxon>Verrucomicrobiaceae</taxon>
        <taxon>Haloferula</taxon>
    </lineage>
</organism>
<dbReference type="RefSeq" id="WP_353566261.1">
    <property type="nucleotide sequence ID" value="NZ_BAABRI010000006.1"/>
</dbReference>
<dbReference type="PROSITE" id="PS51094">
    <property type="entry name" value="PTS_EIIA_TYPE_2"/>
    <property type="match status" value="1"/>
</dbReference>
<dbReference type="InterPro" id="IPR051541">
    <property type="entry name" value="PTS_SugarTrans_NitroReg"/>
</dbReference>
<proteinExistence type="predicted"/>
<feature type="domain" description="PTS EIIA type-2" evidence="1">
    <location>
        <begin position="5"/>
        <end position="146"/>
    </location>
</feature>